<sequence>MFGKSSLGKAMYVSRILVWLMVGLGLVGTPAITNAALPSLESWTHVSSDGQYVLVMISPLSAAEEVEFSDADADVKMIRATYMQSGLYRNDGSTSPIWTIPFKDVTHEVYLGPQGKYLMLAHDGGSNWSGHLGHLVTFYSDGRELASYTDEKLFSLVELGLPQVARSEYDNLAFDPQGMTFTIFGSQGVRIVFDVTSGQVIRHVSPVPMYVAAAILLFTSLVVIGWFWLRCQRVATAST</sequence>
<gene>
    <name evidence="2" type="ORF">C5Y98_17475</name>
</gene>
<dbReference type="InterPro" id="IPR011044">
    <property type="entry name" value="Quino_amine_DH_bsu"/>
</dbReference>
<protein>
    <submittedName>
        <fullName evidence="2">Uncharacterized protein</fullName>
    </submittedName>
</protein>
<name>A0A2S8FP89_9BACT</name>
<accession>A0A2S8FP89</accession>
<dbReference type="SUPFAM" id="SSF50969">
    <property type="entry name" value="YVTN repeat-like/Quinoprotein amine dehydrogenase"/>
    <property type="match status" value="1"/>
</dbReference>
<evidence type="ECO:0000313" key="3">
    <source>
        <dbReference type="Proteomes" id="UP000239388"/>
    </source>
</evidence>
<proteinExistence type="predicted"/>
<feature type="transmembrane region" description="Helical" evidence="1">
    <location>
        <begin position="209"/>
        <end position="229"/>
    </location>
</feature>
<dbReference type="OrthoDB" id="288363at2"/>
<evidence type="ECO:0000256" key="1">
    <source>
        <dbReference type="SAM" id="Phobius"/>
    </source>
</evidence>
<evidence type="ECO:0000313" key="2">
    <source>
        <dbReference type="EMBL" id="PQO34003.1"/>
    </source>
</evidence>
<organism evidence="2 3">
    <name type="scientific">Blastopirellula marina</name>
    <dbReference type="NCBI Taxonomy" id="124"/>
    <lineage>
        <taxon>Bacteria</taxon>
        <taxon>Pseudomonadati</taxon>
        <taxon>Planctomycetota</taxon>
        <taxon>Planctomycetia</taxon>
        <taxon>Pirellulales</taxon>
        <taxon>Pirellulaceae</taxon>
        <taxon>Blastopirellula</taxon>
    </lineage>
</organism>
<reference evidence="2 3" key="1">
    <citation type="submission" date="2018-02" db="EMBL/GenBank/DDBJ databases">
        <title>Comparative genomes isolates from brazilian mangrove.</title>
        <authorList>
            <person name="Araujo J.E."/>
            <person name="Taketani R.G."/>
            <person name="Silva M.C.P."/>
            <person name="Loureco M.V."/>
            <person name="Andreote F.D."/>
        </authorList>
    </citation>
    <scope>NUCLEOTIDE SEQUENCE [LARGE SCALE GENOMIC DNA]</scope>
    <source>
        <strain evidence="2 3">NAP PRIS-MGV</strain>
    </source>
</reference>
<keyword evidence="1" id="KW-0472">Membrane</keyword>
<dbReference type="AlphaFoldDB" id="A0A2S8FP89"/>
<dbReference type="Proteomes" id="UP000239388">
    <property type="component" value="Unassembled WGS sequence"/>
</dbReference>
<keyword evidence="1" id="KW-1133">Transmembrane helix</keyword>
<keyword evidence="1" id="KW-0812">Transmembrane</keyword>
<dbReference type="EMBL" id="PUIB01000017">
    <property type="protein sequence ID" value="PQO34003.1"/>
    <property type="molecule type" value="Genomic_DNA"/>
</dbReference>
<comment type="caution">
    <text evidence="2">The sequence shown here is derived from an EMBL/GenBank/DDBJ whole genome shotgun (WGS) entry which is preliminary data.</text>
</comment>
<dbReference type="RefSeq" id="WP_105355911.1">
    <property type="nucleotide sequence ID" value="NZ_PUIB01000017.1"/>
</dbReference>